<dbReference type="PANTHER" id="PTHR34322">
    <property type="entry name" value="TRANSPOSASE, Y1_TNP DOMAIN-CONTAINING"/>
    <property type="match status" value="1"/>
</dbReference>
<dbReference type="Pfam" id="PF01797">
    <property type="entry name" value="Y1_Tnp"/>
    <property type="match status" value="1"/>
</dbReference>
<organism evidence="2 3">
    <name type="scientific">Candidatus Thiomargarita nelsonii</name>
    <dbReference type="NCBI Taxonomy" id="1003181"/>
    <lineage>
        <taxon>Bacteria</taxon>
        <taxon>Pseudomonadati</taxon>
        <taxon>Pseudomonadota</taxon>
        <taxon>Gammaproteobacteria</taxon>
        <taxon>Thiotrichales</taxon>
        <taxon>Thiotrichaceae</taxon>
        <taxon>Thiomargarita</taxon>
    </lineage>
</organism>
<dbReference type="SMART" id="SM01321">
    <property type="entry name" value="Y1_Tnp"/>
    <property type="match status" value="1"/>
</dbReference>
<dbReference type="GO" id="GO:0004803">
    <property type="term" value="F:transposase activity"/>
    <property type="evidence" value="ECO:0007669"/>
    <property type="project" value="InterPro"/>
</dbReference>
<dbReference type="EMBL" id="JSZA02000221">
    <property type="protein sequence ID" value="KHD07820.1"/>
    <property type="molecule type" value="Genomic_DNA"/>
</dbReference>
<dbReference type="InterPro" id="IPR002686">
    <property type="entry name" value="Transposase_17"/>
</dbReference>
<reference evidence="2 3" key="1">
    <citation type="journal article" date="2016" name="Front. Microbiol.">
        <title>Single-Cell (Meta-)Genomics of a Dimorphic Candidatus Thiomargarita nelsonii Reveals Genomic Plasticity.</title>
        <authorList>
            <person name="Flood B.E."/>
            <person name="Fliss P."/>
            <person name="Jones D.S."/>
            <person name="Dick G.J."/>
            <person name="Jain S."/>
            <person name="Kaster A.K."/>
            <person name="Winkel M."/>
            <person name="Mussmann M."/>
            <person name="Bailey J."/>
        </authorList>
    </citation>
    <scope>NUCLEOTIDE SEQUENCE [LARGE SCALE GENOMIC DNA]</scope>
    <source>
        <strain evidence="2">Hydrate Ridge</strain>
    </source>
</reference>
<comment type="caution">
    <text evidence="2">The sequence shown here is derived from an EMBL/GenBank/DDBJ whole genome shotgun (WGS) entry which is preliminary data.</text>
</comment>
<feature type="domain" description="Transposase IS200-like" evidence="1">
    <location>
        <begin position="9"/>
        <end position="124"/>
    </location>
</feature>
<sequence length="243" mass="28412">MARLVRVSLVDIPQHIILRYNNRQVCFGNAVDMKAYLHWLKLFSKKYQVGIHAWVLMTNHVHLRVAPQKEGTASRMMQSVGRMYVRYYNRNYRRSGTLWEGRFKSSLVQNELYLLELYRYIELNPVRAGMVEEPSAYSWSSYSINALGVKSDLQTPHPEYLALGKTKDKRLNNYRELFKAHIETELLTEIRENINKGLALGNEQFTKQIENLTKRRVTARKAGRPKKGNQIIDNAQDNQLILL</sequence>
<dbReference type="GO" id="GO:0006313">
    <property type="term" value="P:DNA transposition"/>
    <property type="evidence" value="ECO:0007669"/>
    <property type="project" value="InterPro"/>
</dbReference>
<protein>
    <submittedName>
        <fullName evidence="2">Transposase</fullName>
    </submittedName>
</protein>
<dbReference type="PANTHER" id="PTHR34322:SF2">
    <property type="entry name" value="TRANSPOSASE IS200-LIKE DOMAIN-CONTAINING PROTEIN"/>
    <property type="match status" value="1"/>
</dbReference>
<gene>
    <name evidence="2" type="ORF">PN36_30300</name>
</gene>
<keyword evidence="3" id="KW-1185">Reference proteome</keyword>
<dbReference type="GO" id="GO:0003677">
    <property type="term" value="F:DNA binding"/>
    <property type="evidence" value="ECO:0007669"/>
    <property type="project" value="InterPro"/>
</dbReference>
<evidence type="ECO:0000259" key="1">
    <source>
        <dbReference type="SMART" id="SM01321"/>
    </source>
</evidence>
<dbReference type="InterPro" id="IPR036515">
    <property type="entry name" value="Transposase_17_sf"/>
</dbReference>
<accession>A0A0A6PAL4</accession>
<name>A0A0A6PAL4_9GAMM</name>
<dbReference type="Gene3D" id="3.30.70.1290">
    <property type="entry name" value="Transposase IS200-like"/>
    <property type="match status" value="1"/>
</dbReference>
<evidence type="ECO:0000313" key="3">
    <source>
        <dbReference type="Proteomes" id="UP000030428"/>
    </source>
</evidence>
<dbReference type="Proteomes" id="UP000030428">
    <property type="component" value="Unassembled WGS sequence"/>
</dbReference>
<evidence type="ECO:0000313" key="2">
    <source>
        <dbReference type="EMBL" id="KHD07820.1"/>
    </source>
</evidence>
<dbReference type="AlphaFoldDB" id="A0A0A6PAL4"/>
<proteinExistence type="predicted"/>
<dbReference type="SUPFAM" id="SSF143422">
    <property type="entry name" value="Transposase IS200-like"/>
    <property type="match status" value="1"/>
</dbReference>